<evidence type="ECO:0008006" key="6">
    <source>
        <dbReference type="Google" id="ProtNLM"/>
    </source>
</evidence>
<evidence type="ECO:0000313" key="5">
    <source>
        <dbReference type="Proteomes" id="UP000178606"/>
    </source>
</evidence>
<dbReference type="InterPro" id="IPR013328">
    <property type="entry name" value="6PGD_dom2"/>
</dbReference>
<dbReference type="Pfam" id="PF08125">
    <property type="entry name" value="Mannitol_dh_C"/>
    <property type="match status" value="1"/>
</dbReference>
<dbReference type="InterPro" id="IPR036291">
    <property type="entry name" value="NAD(P)-bd_dom_sf"/>
</dbReference>
<dbReference type="Proteomes" id="UP000178606">
    <property type="component" value="Unassembled WGS sequence"/>
</dbReference>
<organism evidence="4 5">
    <name type="scientific">Handelsmanbacteria sp. (strain RIFCSPLOWO2_12_FULL_64_10)</name>
    <dbReference type="NCBI Taxonomy" id="1817868"/>
    <lineage>
        <taxon>Bacteria</taxon>
        <taxon>Candidatus Handelsmaniibacteriota</taxon>
    </lineage>
</organism>
<name>A0A1F6C5B0_HANXR</name>
<evidence type="ECO:0000313" key="4">
    <source>
        <dbReference type="EMBL" id="OGG44356.1"/>
    </source>
</evidence>
<dbReference type="Pfam" id="PF01232">
    <property type="entry name" value="Mannitol_dh"/>
    <property type="match status" value="1"/>
</dbReference>
<accession>A0A1F6C5B0</accession>
<proteinExistence type="predicted"/>
<evidence type="ECO:0000259" key="2">
    <source>
        <dbReference type="Pfam" id="PF01232"/>
    </source>
</evidence>
<dbReference type="InterPro" id="IPR050988">
    <property type="entry name" value="Mannitol_DH/Oxidoreductase"/>
</dbReference>
<reference evidence="4 5" key="1">
    <citation type="journal article" date="2016" name="Nat. Commun.">
        <title>Thousands of microbial genomes shed light on interconnected biogeochemical processes in an aquifer system.</title>
        <authorList>
            <person name="Anantharaman K."/>
            <person name="Brown C.T."/>
            <person name="Hug L.A."/>
            <person name="Sharon I."/>
            <person name="Castelle C.J."/>
            <person name="Probst A.J."/>
            <person name="Thomas B.C."/>
            <person name="Singh A."/>
            <person name="Wilkins M.J."/>
            <person name="Karaoz U."/>
            <person name="Brodie E.L."/>
            <person name="Williams K.H."/>
            <person name="Hubbard S.S."/>
            <person name="Banfield J.F."/>
        </authorList>
    </citation>
    <scope>NUCLEOTIDE SEQUENCE [LARGE SCALE GENOMIC DNA]</scope>
    <source>
        <strain evidence="5">RIFCSPLOWO2_12_FULL_64_10</strain>
    </source>
</reference>
<feature type="domain" description="Mannitol dehydrogenase C-terminal" evidence="3">
    <location>
        <begin position="288"/>
        <end position="417"/>
    </location>
</feature>
<gene>
    <name evidence="4" type="ORF">A3F84_00945</name>
</gene>
<dbReference type="InterPro" id="IPR013131">
    <property type="entry name" value="Mannitol_DH_N"/>
</dbReference>
<dbReference type="Gene3D" id="3.40.50.720">
    <property type="entry name" value="NAD(P)-binding Rossmann-like Domain"/>
    <property type="match status" value="1"/>
</dbReference>
<dbReference type="InterPro" id="IPR008927">
    <property type="entry name" value="6-PGluconate_DH-like_C_sf"/>
</dbReference>
<comment type="caution">
    <text evidence="4">The sequence shown here is derived from an EMBL/GenBank/DDBJ whole genome shotgun (WGS) entry which is preliminary data.</text>
</comment>
<sequence>MGAESLPLLSRRLIREARFQDRPDLGVPGPGLFDLPVKVFQIGLGGYIRGHADVFLHDAIAAGAYGGRAAAIQPNSVEAPRKLAAQDNLYTVVSVGGTEARPEFRYKIVGSLACAVAARERWAEALSWAEGEIDLVTMVVTESGVRPDPADRLDAAPPRSAMGKLTAFLHRRWQSRPNSCLAVLDSDNVAENGEQVREAVLAMADAWGLGGRFRDWLRASVTFPVTLGDRMVPGFPRDEAVLRRHWEALGYRDEGMVLAEPFSLWVVEDRFPGRRPALDAAGVKFVTDVRAYERMKIAILNGAHTGLVHAAALMGVAYVRDAVRHPLLRPHAERLMFREVAPYFEIAGEDPTQYARDALARFANPHLDHTTYQICTDGSTKARHRLIPSLVRHVEKAGATPPHLAFAVSALLRYLTPAGRGEAQDAKGTLRRGVLGRRDDGTTYLIDDPRADLLSGLPLGSGSDRTALDAVLGPILADASLWGVNLRAAGGAAEAVQQYYAEMRAGGVEAALRGVLGEGGD</sequence>
<dbReference type="InterPro" id="IPR013118">
    <property type="entry name" value="Mannitol_DH_C"/>
</dbReference>
<keyword evidence="1" id="KW-0560">Oxidoreductase</keyword>
<dbReference type="SUPFAM" id="SSF48179">
    <property type="entry name" value="6-phosphogluconate dehydrogenase C-terminal domain-like"/>
    <property type="match status" value="1"/>
</dbReference>
<protein>
    <recommendedName>
        <fullName evidence="6">Mannitol dehydrogenase C-terminal domain-containing protein</fullName>
    </recommendedName>
</protein>
<dbReference type="Gene3D" id="1.10.1040.10">
    <property type="entry name" value="N-(1-d-carboxylethyl)-l-norvaline Dehydrogenase, domain 2"/>
    <property type="match status" value="1"/>
</dbReference>
<dbReference type="PANTHER" id="PTHR43362">
    <property type="entry name" value="MANNITOL DEHYDROGENASE DSF1-RELATED"/>
    <property type="match status" value="1"/>
</dbReference>
<dbReference type="SUPFAM" id="SSF51735">
    <property type="entry name" value="NAD(P)-binding Rossmann-fold domains"/>
    <property type="match status" value="1"/>
</dbReference>
<dbReference type="GO" id="GO:0016616">
    <property type="term" value="F:oxidoreductase activity, acting on the CH-OH group of donors, NAD or NADP as acceptor"/>
    <property type="evidence" value="ECO:0007669"/>
    <property type="project" value="TreeGrafter"/>
</dbReference>
<dbReference type="EMBL" id="MFKF01000405">
    <property type="protein sequence ID" value="OGG44356.1"/>
    <property type="molecule type" value="Genomic_DNA"/>
</dbReference>
<dbReference type="PANTHER" id="PTHR43362:SF1">
    <property type="entry name" value="MANNITOL DEHYDROGENASE 2-RELATED"/>
    <property type="match status" value="1"/>
</dbReference>
<evidence type="ECO:0000256" key="1">
    <source>
        <dbReference type="ARBA" id="ARBA00023002"/>
    </source>
</evidence>
<feature type="domain" description="Mannitol dehydrogenase N-terminal" evidence="2">
    <location>
        <begin position="38"/>
        <end position="279"/>
    </location>
</feature>
<evidence type="ECO:0000259" key="3">
    <source>
        <dbReference type="Pfam" id="PF08125"/>
    </source>
</evidence>
<dbReference type="AlphaFoldDB" id="A0A1F6C5B0"/>